<name>A0A151P5R9_ALLMI</name>
<proteinExistence type="inferred from homology"/>
<keyword evidence="8" id="KW-1185">Reference proteome</keyword>
<comment type="similarity">
    <text evidence="2">Belongs to the TMEM8 family.</text>
</comment>
<evidence type="ECO:0008006" key="9">
    <source>
        <dbReference type="Google" id="ProtNLM"/>
    </source>
</evidence>
<dbReference type="GO" id="GO:0005886">
    <property type="term" value="C:plasma membrane"/>
    <property type="evidence" value="ECO:0007669"/>
    <property type="project" value="UniProtKB-SubCell"/>
</dbReference>
<keyword evidence="4" id="KW-0812">Transmembrane</keyword>
<accession>A0A151P5R9</accession>
<dbReference type="InterPro" id="IPR021910">
    <property type="entry name" value="NGX6/PGAP6/MYMK"/>
</dbReference>
<sequence length="125" mass="13416">MLGPVCAGWSRVGESLAGFLLSVNATANLSRLRIPYPQTGSWYLSLRSLCTTDRGLEPCANATAEVYLRTYLSPCINDCGTYGQCKLLRTNNYLYAACECKAGETVPPAPCSTRDPVHLGPPAAL</sequence>
<evidence type="ECO:0000256" key="1">
    <source>
        <dbReference type="ARBA" id="ARBA00004651"/>
    </source>
</evidence>
<comment type="caution">
    <text evidence="7">The sequence shown here is derived from an EMBL/GenBank/DDBJ whole genome shotgun (WGS) entry which is preliminary data.</text>
</comment>
<evidence type="ECO:0000313" key="8">
    <source>
        <dbReference type="Proteomes" id="UP000050525"/>
    </source>
</evidence>
<dbReference type="AlphaFoldDB" id="A0A151P5R9"/>
<dbReference type="Proteomes" id="UP000050525">
    <property type="component" value="Unassembled WGS sequence"/>
</dbReference>
<dbReference type="PANTHER" id="PTHR14319">
    <property type="entry name" value="FIVE-SPAN TRANSMEMBRANE PROTEIN M83"/>
    <property type="match status" value="1"/>
</dbReference>
<dbReference type="STRING" id="8496.A0A151P5R9"/>
<evidence type="ECO:0000313" key="7">
    <source>
        <dbReference type="EMBL" id="KYO44065.1"/>
    </source>
</evidence>
<gene>
    <name evidence="7" type="ORF">Y1Q_0017426</name>
</gene>
<evidence type="ECO:0000256" key="4">
    <source>
        <dbReference type="ARBA" id="ARBA00022692"/>
    </source>
</evidence>
<reference evidence="7 8" key="1">
    <citation type="journal article" date="2012" name="Genome Biol.">
        <title>Sequencing three crocodilian genomes to illuminate the evolution of archosaurs and amniotes.</title>
        <authorList>
            <person name="St John J.A."/>
            <person name="Braun E.L."/>
            <person name="Isberg S.R."/>
            <person name="Miles L.G."/>
            <person name="Chong A.Y."/>
            <person name="Gongora J."/>
            <person name="Dalzell P."/>
            <person name="Moran C."/>
            <person name="Bed'hom B."/>
            <person name="Abzhanov A."/>
            <person name="Burgess S.C."/>
            <person name="Cooksey A.M."/>
            <person name="Castoe T.A."/>
            <person name="Crawford N.G."/>
            <person name="Densmore L.D."/>
            <person name="Drew J.C."/>
            <person name="Edwards S.V."/>
            <person name="Faircloth B.C."/>
            <person name="Fujita M.K."/>
            <person name="Greenwold M.J."/>
            <person name="Hoffmann F.G."/>
            <person name="Howard J.M."/>
            <person name="Iguchi T."/>
            <person name="Janes D.E."/>
            <person name="Khan S.Y."/>
            <person name="Kohno S."/>
            <person name="de Koning A.J."/>
            <person name="Lance S.L."/>
            <person name="McCarthy F.M."/>
            <person name="McCormack J.E."/>
            <person name="Merchant M.E."/>
            <person name="Peterson D.G."/>
            <person name="Pollock D.D."/>
            <person name="Pourmand N."/>
            <person name="Raney B.J."/>
            <person name="Roessler K.A."/>
            <person name="Sanford J.R."/>
            <person name="Sawyer R.H."/>
            <person name="Schmidt C.J."/>
            <person name="Triplett E.W."/>
            <person name="Tuberville T.D."/>
            <person name="Venegas-Anaya M."/>
            <person name="Howard J.T."/>
            <person name="Jarvis E.D."/>
            <person name="Guillette L.J.Jr."/>
            <person name="Glenn T.C."/>
            <person name="Green R.E."/>
            <person name="Ray D.A."/>
        </authorList>
    </citation>
    <scope>NUCLEOTIDE SEQUENCE [LARGE SCALE GENOMIC DNA]</scope>
    <source>
        <strain evidence="7">KSC_2009_1</strain>
    </source>
</reference>
<protein>
    <recommendedName>
        <fullName evidence="9">EGF-like domain-containing protein</fullName>
    </recommendedName>
</protein>
<evidence type="ECO:0000256" key="2">
    <source>
        <dbReference type="ARBA" id="ARBA00005542"/>
    </source>
</evidence>
<evidence type="ECO:0000256" key="3">
    <source>
        <dbReference type="ARBA" id="ARBA00022475"/>
    </source>
</evidence>
<keyword evidence="6" id="KW-0472">Membrane</keyword>
<dbReference type="EMBL" id="AKHW03000943">
    <property type="protein sequence ID" value="KYO44065.1"/>
    <property type="molecule type" value="Genomic_DNA"/>
</dbReference>
<keyword evidence="5" id="KW-1133">Transmembrane helix</keyword>
<organism evidence="7 8">
    <name type="scientific">Alligator mississippiensis</name>
    <name type="common">American alligator</name>
    <dbReference type="NCBI Taxonomy" id="8496"/>
    <lineage>
        <taxon>Eukaryota</taxon>
        <taxon>Metazoa</taxon>
        <taxon>Chordata</taxon>
        <taxon>Craniata</taxon>
        <taxon>Vertebrata</taxon>
        <taxon>Euteleostomi</taxon>
        <taxon>Archelosauria</taxon>
        <taxon>Archosauria</taxon>
        <taxon>Crocodylia</taxon>
        <taxon>Alligatoridae</taxon>
        <taxon>Alligatorinae</taxon>
        <taxon>Alligator</taxon>
    </lineage>
</organism>
<dbReference type="PANTHER" id="PTHR14319:SF6">
    <property type="entry name" value="TRANSMEMBRANE PROTEIN 8B"/>
    <property type="match status" value="1"/>
</dbReference>
<evidence type="ECO:0000256" key="5">
    <source>
        <dbReference type="ARBA" id="ARBA00022989"/>
    </source>
</evidence>
<evidence type="ECO:0000256" key="6">
    <source>
        <dbReference type="ARBA" id="ARBA00023136"/>
    </source>
</evidence>
<keyword evidence="3" id="KW-1003">Cell membrane</keyword>
<comment type="subcellular location">
    <subcellularLocation>
        <location evidence="1">Cell membrane</location>
        <topology evidence="1">Multi-pass membrane protein</topology>
    </subcellularLocation>
</comment>